<accession>A0AB34FM20</accession>
<dbReference type="Proteomes" id="UP001163105">
    <property type="component" value="Unassembled WGS sequence"/>
</dbReference>
<gene>
    <name evidence="1" type="ORF">O9K51_07321</name>
</gene>
<sequence>MFGTWKYDPETDQVQNLRRAYDPITARSSQHQACNRCHEKKFETGHFSGYQQGGWSGFDDAAVAVSTTAMNSTYVATTSSPMYGNEYAAYDPYQGYQYPNMDQRYWTQ</sequence>
<dbReference type="AlphaFoldDB" id="A0AB34FM20"/>
<comment type="caution">
    <text evidence="1">The sequence shown here is derived from an EMBL/GenBank/DDBJ whole genome shotgun (WGS) entry which is preliminary data.</text>
</comment>
<evidence type="ECO:0000313" key="2">
    <source>
        <dbReference type="Proteomes" id="UP001163105"/>
    </source>
</evidence>
<name>A0AB34FM20_9HYPO</name>
<reference evidence="1" key="1">
    <citation type="submission" date="2023-01" db="EMBL/GenBank/DDBJ databases">
        <title>The growth and conidiation of Purpureocillium lavendulum are regulated by nitrogen source and histone H3K14 acetylation.</title>
        <authorList>
            <person name="Tang P."/>
            <person name="Han J."/>
            <person name="Zhang C."/>
            <person name="Tang P."/>
            <person name="Qi F."/>
            <person name="Zhang K."/>
            <person name="Liang L."/>
        </authorList>
    </citation>
    <scope>NUCLEOTIDE SEQUENCE</scope>
    <source>
        <strain evidence="1">YMF1.00683</strain>
    </source>
</reference>
<organism evidence="1 2">
    <name type="scientific">Purpureocillium lavendulum</name>
    <dbReference type="NCBI Taxonomy" id="1247861"/>
    <lineage>
        <taxon>Eukaryota</taxon>
        <taxon>Fungi</taxon>
        <taxon>Dikarya</taxon>
        <taxon>Ascomycota</taxon>
        <taxon>Pezizomycotina</taxon>
        <taxon>Sordariomycetes</taxon>
        <taxon>Hypocreomycetidae</taxon>
        <taxon>Hypocreales</taxon>
        <taxon>Ophiocordycipitaceae</taxon>
        <taxon>Purpureocillium</taxon>
    </lineage>
</organism>
<dbReference type="EMBL" id="JAQHRD010000006">
    <property type="protein sequence ID" value="KAJ6439436.1"/>
    <property type="molecule type" value="Genomic_DNA"/>
</dbReference>
<keyword evidence="2" id="KW-1185">Reference proteome</keyword>
<protein>
    <submittedName>
        <fullName evidence="1">Fungal zn(2)-Cys(6) binuclear cluster domain-containing protein</fullName>
    </submittedName>
</protein>
<proteinExistence type="predicted"/>
<evidence type="ECO:0000313" key="1">
    <source>
        <dbReference type="EMBL" id="KAJ6439436.1"/>
    </source>
</evidence>